<reference evidence="2" key="1">
    <citation type="journal article" date="2022" name="bioRxiv">
        <title>Sequencing and chromosome-scale assembly of the giantPleurodeles waltlgenome.</title>
        <authorList>
            <person name="Brown T."/>
            <person name="Elewa A."/>
            <person name="Iarovenko S."/>
            <person name="Subramanian E."/>
            <person name="Araus A.J."/>
            <person name="Petzold A."/>
            <person name="Susuki M."/>
            <person name="Suzuki K.-i.T."/>
            <person name="Hayashi T."/>
            <person name="Toyoda A."/>
            <person name="Oliveira C."/>
            <person name="Osipova E."/>
            <person name="Leigh N.D."/>
            <person name="Simon A."/>
            <person name="Yun M.H."/>
        </authorList>
    </citation>
    <scope>NUCLEOTIDE SEQUENCE</scope>
    <source>
        <strain evidence="2">20211129_DDA</strain>
        <tissue evidence="2">Liver</tissue>
    </source>
</reference>
<evidence type="ECO:0000256" key="1">
    <source>
        <dbReference type="SAM" id="MobiDB-lite"/>
    </source>
</evidence>
<sequence length="180" mass="18954">MFRIGLGAHYTPSVNYLWDCHHCGGCWWVSSTGPAVQGACRKVKQLSGKVLLLPGCERASQMGARDAGWRVGLRCSTLISCSFCLGVGGFPHEACEAGRQVALWGKAEEPEEIRHLEAPQRNPGLEGEGGVELALPGTAPPSGESGRGLRLLESAPCVEPTAAIRAPRGGAPAARRRAAT</sequence>
<dbReference type="AlphaFoldDB" id="A0AAV7TFN2"/>
<comment type="caution">
    <text evidence="2">The sequence shown here is derived from an EMBL/GenBank/DDBJ whole genome shotgun (WGS) entry which is preliminary data.</text>
</comment>
<organism evidence="2 3">
    <name type="scientific">Pleurodeles waltl</name>
    <name type="common">Iberian ribbed newt</name>
    <dbReference type="NCBI Taxonomy" id="8319"/>
    <lineage>
        <taxon>Eukaryota</taxon>
        <taxon>Metazoa</taxon>
        <taxon>Chordata</taxon>
        <taxon>Craniata</taxon>
        <taxon>Vertebrata</taxon>
        <taxon>Euteleostomi</taxon>
        <taxon>Amphibia</taxon>
        <taxon>Batrachia</taxon>
        <taxon>Caudata</taxon>
        <taxon>Salamandroidea</taxon>
        <taxon>Salamandridae</taxon>
        <taxon>Pleurodelinae</taxon>
        <taxon>Pleurodeles</taxon>
    </lineage>
</organism>
<accession>A0AAV7TFN2</accession>
<feature type="region of interest" description="Disordered" evidence="1">
    <location>
        <begin position="119"/>
        <end position="149"/>
    </location>
</feature>
<proteinExistence type="predicted"/>
<name>A0AAV7TFN2_PLEWA</name>
<dbReference type="EMBL" id="JANPWB010000006">
    <property type="protein sequence ID" value="KAJ1175398.1"/>
    <property type="molecule type" value="Genomic_DNA"/>
</dbReference>
<dbReference type="Proteomes" id="UP001066276">
    <property type="component" value="Chromosome 3_2"/>
</dbReference>
<evidence type="ECO:0000313" key="3">
    <source>
        <dbReference type="Proteomes" id="UP001066276"/>
    </source>
</evidence>
<evidence type="ECO:0000313" key="2">
    <source>
        <dbReference type="EMBL" id="KAJ1175398.1"/>
    </source>
</evidence>
<gene>
    <name evidence="2" type="ORF">NDU88_000686</name>
</gene>
<keyword evidence="3" id="KW-1185">Reference proteome</keyword>
<protein>
    <submittedName>
        <fullName evidence="2">Uncharacterized protein</fullName>
    </submittedName>
</protein>